<dbReference type="PRINTS" id="PR00463">
    <property type="entry name" value="EP450I"/>
</dbReference>
<feature type="compositionally biased region" description="Basic and acidic residues" evidence="9">
    <location>
        <begin position="1967"/>
        <end position="1976"/>
    </location>
</feature>
<dbReference type="SUPFAM" id="SSF48264">
    <property type="entry name" value="Cytochrome P450"/>
    <property type="match status" value="3"/>
</dbReference>
<dbReference type="GO" id="GO:0005506">
    <property type="term" value="F:iron ion binding"/>
    <property type="evidence" value="ECO:0007669"/>
    <property type="project" value="InterPro"/>
</dbReference>
<dbReference type="SUPFAM" id="SSF49899">
    <property type="entry name" value="Concanavalin A-like lectins/glucanases"/>
    <property type="match status" value="1"/>
</dbReference>
<dbReference type="CDD" id="cd11073">
    <property type="entry name" value="CYP76-like"/>
    <property type="match status" value="1"/>
</dbReference>
<evidence type="ECO:0000256" key="8">
    <source>
        <dbReference type="PROSITE-ProRule" id="PRU00221"/>
    </source>
</evidence>
<feature type="binding site" description="axial binding residue" evidence="7">
    <location>
        <position position="612"/>
    </location>
    <ligand>
        <name>heme</name>
        <dbReference type="ChEBI" id="CHEBI:30413"/>
    </ligand>
    <ligandPart>
        <name>Fe</name>
        <dbReference type="ChEBI" id="CHEBI:18248"/>
    </ligandPart>
</feature>
<dbReference type="CDD" id="cd06071">
    <property type="entry name" value="Beach"/>
    <property type="match status" value="1"/>
</dbReference>
<dbReference type="GO" id="GO:0020037">
    <property type="term" value="F:heme binding"/>
    <property type="evidence" value="ECO:0007669"/>
    <property type="project" value="InterPro"/>
</dbReference>
<dbReference type="SMART" id="SM01026">
    <property type="entry name" value="Beach"/>
    <property type="match status" value="1"/>
</dbReference>
<dbReference type="InterPro" id="IPR001128">
    <property type="entry name" value="Cyt_P450"/>
</dbReference>
<dbReference type="InterPro" id="IPR001680">
    <property type="entry name" value="WD40_rpt"/>
</dbReference>
<evidence type="ECO:0000256" key="7">
    <source>
        <dbReference type="PIRSR" id="PIRSR602401-1"/>
    </source>
</evidence>
<feature type="domain" description="BEACH-type PH" evidence="11">
    <location>
        <begin position="3022"/>
        <end position="3131"/>
    </location>
</feature>
<keyword evidence="3 7" id="KW-0479">Metal-binding</keyword>
<evidence type="ECO:0000256" key="5">
    <source>
        <dbReference type="ARBA" id="ARBA00023002"/>
    </source>
</evidence>
<dbReference type="Pfam" id="PF15787">
    <property type="entry name" value="DUF4704"/>
    <property type="match status" value="2"/>
</dbReference>
<feature type="compositionally biased region" description="Polar residues" evidence="9">
    <location>
        <begin position="1066"/>
        <end position="1077"/>
    </location>
</feature>
<dbReference type="FunFam" id="1.10.1540.10:FF:000001">
    <property type="entry name" value="neurobeachin isoform X1"/>
    <property type="match status" value="1"/>
</dbReference>
<evidence type="ECO:0000259" key="10">
    <source>
        <dbReference type="PROSITE" id="PS50197"/>
    </source>
</evidence>
<feature type="region of interest" description="Disordered" evidence="9">
    <location>
        <begin position="996"/>
        <end position="1022"/>
    </location>
</feature>
<dbReference type="Pfam" id="PF00067">
    <property type="entry name" value="p450"/>
    <property type="match status" value="3"/>
</dbReference>
<dbReference type="InterPro" id="IPR036372">
    <property type="entry name" value="BEACH_dom_sf"/>
</dbReference>
<feature type="domain" description="BEACH" evidence="10">
    <location>
        <begin position="3146"/>
        <end position="3435"/>
    </location>
</feature>
<dbReference type="InterPro" id="IPR050865">
    <property type="entry name" value="BEACH_Domain"/>
</dbReference>
<evidence type="ECO:0000256" key="4">
    <source>
        <dbReference type="ARBA" id="ARBA00022737"/>
    </source>
</evidence>
<dbReference type="EMBL" id="LR999454">
    <property type="protein sequence ID" value="CAE6051726.1"/>
    <property type="molecule type" value="Genomic_DNA"/>
</dbReference>
<dbReference type="InterPro" id="IPR002401">
    <property type="entry name" value="Cyt_P450_E_grp-I"/>
</dbReference>
<evidence type="ECO:0008006" key="14">
    <source>
        <dbReference type="Google" id="ProtNLM"/>
    </source>
</evidence>
<feature type="compositionally biased region" description="Basic and acidic residues" evidence="9">
    <location>
        <begin position="2966"/>
        <end position="2990"/>
    </location>
</feature>
<feature type="region of interest" description="Disordered" evidence="9">
    <location>
        <begin position="2735"/>
        <end position="2758"/>
    </location>
</feature>
<keyword evidence="2 8" id="KW-0853">WD repeat</keyword>
<feature type="repeat" description="WD" evidence="8">
    <location>
        <begin position="3590"/>
        <end position="3631"/>
    </location>
</feature>
<dbReference type="InterPro" id="IPR000409">
    <property type="entry name" value="BEACH_dom"/>
</dbReference>
<evidence type="ECO:0000256" key="9">
    <source>
        <dbReference type="SAM" id="MobiDB-lite"/>
    </source>
</evidence>
<keyword evidence="4" id="KW-0677">Repeat</keyword>
<dbReference type="CDD" id="cd01201">
    <property type="entry name" value="PH_BEACH"/>
    <property type="match status" value="1"/>
</dbReference>
<dbReference type="Gene3D" id="2.130.10.10">
    <property type="entry name" value="YVTN repeat-like/Quinoprotein amine dehydrogenase"/>
    <property type="match status" value="2"/>
</dbReference>
<dbReference type="InterPro" id="IPR031570">
    <property type="entry name" value="NBEA/BDCP_DUF4704"/>
</dbReference>
<dbReference type="Gene3D" id="2.30.29.30">
    <property type="entry name" value="Pleckstrin-homology domain (PH domain)/Phosphotyrosine-binding domain (PTB)"/>
    <property type="match status" value="1"/>
</dbReference>
<sequence>MRKVEELVSLVNQFRERGEAIDLARASFVTSFNIISNALFSVDLATYDSNSLSYEFHNTVVRLMEISGKPNVGDYFWYMRFLDLQGTRKEAVLCMERLFRVFQEFIDARLAKRLSQTETEPKEASSRDMLDSLLDLTQQNEAELTMNDIKHLLLDVFVAGTDTSSSTMEWAMTELFRSPEKMIKAQSEIRQVIGENSVVQESDIQSLPYLQAIVKETLRLHPAAPLIPRKSESDVQILGFLVPVNTQVLVNVWAIGRDPSVWDNPMNSTNSIRFINHHEVSVVWLPPSSPRWRLLRKLAATQLFSPQRLEATKTLRENKVKELVSFISESSEREEAVDISRATFTTALNIISNILFSVDLGSYDSKKSSEFQDTVIGVMESVGKPDAANFFPFLGFLDLQGNRKTLKACSERLFKVFRGFIDAKIAEKSLRNVNPKDVSERDFVDVLLDLTEGDEAELNTNDIEHLLFDLFGAGTDTNSSTVEWAMAELLRNPEKMVKAQAEIDSVIGQKGGVEESDISELPYLQAVVKETFRLHPAAPLLVPRKAESDVEVLGFMVPKDTQVLVNVWAIGRDPNVWENPSRFEPERFLGKETDVRGRDYELTPFGAGRRICPGLPLAVKTVPLMLASLLSSFDWKLPNGVISEDLDMDESFGLTLHKTNPLHAILSGRSPTNAIRSINHQDASLIWLPSSSARWRLFRRLSVTQLLHVTTAYRSHESIEGEQGEGTCELHNYNAKASINGVQDTVNSVMGAVGNPDAANYFPFLGFLDLQEKSSQNNPKDVSNNDFVDNLLDFKGDETELNISDIEHLLLDMFTAGTDTSSSTLEWAMAELLRNPKTMKAKSSTTWVQVMAEEKISSYKMGRLEEVKSFSDRRLTSLYFRRPLESYAFSVFAFVALPEDRESVQICWTASDSLSLAHHLRTSLRADPMEDDDERKLPEADVTDTSDIANPLQKRIEAFDIGGSGFIPKGDTALQGISSADRVFKDDDFEQVSLGDQEKAANESLGELKEPGSTSKTDYGSSSFGGTDVATYYLSGTQDIYDLMPMDDVQSDRLSSPGPEREAAYSMQQSPSETSLDPESGYSPVHSPLKPKPKATVPNVSPELLHLVDSAIMGKPESLGKLKNVVSGIENFGCGEESEATAFLVIDSLIATMGGVESFEEDEDSNPPSVMLNSRAAIVSGELIPWLPGLGDSVNFMSPRTRMVRGLLVILRSCTRNRAMCSTAGLLGVLLRSVEEIISKDVDMKWNAAAILLLCIQHLAGHSLSVDDLHRWLQVIKAAVTTAWSSPLMLALEKAMSGKESRGPACTFEFDGESSGLLGPGESRWPFTNGYAFATWIYIESFADTLNAATAAAAIAAAAAAKSGKTSAMSAAAAASALAGEGTAHMPRLFSFLSADNQGIEAYFHAQFLVVESGSGKGRKSSLHFTHAFKPQCWYFIGLEHSCKQGLLGKAESELRLYIDGSLYESRPFDFPRISKPLSFCCIGTNPPPTMAGLQRRRRQCPLFAEMGPVYIFKEPIGPERMARLASRGGDVLPCFGNGAGLPWLATNDYVRNQAEESSILDADIGGYTHLLYHPCLLSGRFCPDASLSGAAGTLRRPAEVLGQVHVATRMKPVESFWALAYGGPMSLLPLTVSNVHKDSLEPCLGNLPLSLSTVTLAAPVFRIMSVAIQHPGNNEELCRTQGPEILARILRYLLHSLASLDRKHDGVGEEELVAAIVSLCQSQKINHVLKVQLFRTLLLDLKIWSLCNYGLQKKLLSSLQDMVFTEATAMRNAEAIQLLLDGCRRCYWMISEKDSETTFPLDGNTRQMGELNALIDELLVIIELLMGAASPSLAADDLRRLLGFIIDSPQPNQVARVLHLMYRLVVQPNATRAQMFAEVFITSGGIETLLVLLQREAKTGEDNVLAMGKSGTRSSTDPSEKSPYNESGSVKQLDSNPHDNEIGFDLPGPDENSVEDDNVESLNEPESVRQEKEHGSAPVVCDSDSVSISNSIDTERISAVSEIGGISLSISADSARNNVYNVDNSDAVVVGIIRLIGALISSGHLTFDLDARSDVTSNILGSGLHENGGTMFDDKVALLLFALLKAFQAAPNRLMTDNVYTTLLGASINASSTEDGLNFYDSGHRFEHSQLLLVLLRSLPSASKALQSRALQDLLFLACSHPENRSSLTAMEEWPEWILEILISNYEKDAGKQSASVGSCEVEDMIHNFLIIMLEHSMRQKDGWKDIEATIHCAEWLSIVGGSSTGEQRIRREESLPIFKRRLFGGLLDFAARELQAQTQVIAAAAAGVAAEGLAPKDAKAGAENAAQLSVFLVENAIVILMLVEDHLRSQSKQTCAANAVAASPSPLKNRTSTLTAIGESSEISSSRASLSSDSGKVPLDILASMADSSGQISAVAMERLTAASAAEPYESVSCAFVSYGSCAMDLAEGWKYRSRLWYGVGLPSKPSLLGGGGSGSESWKSTLEKDAHGNWIELPLVKKSVSMLQALLLDESGLGGGLGIGGGSGTGMGGMTALYQLLDSDQPFLCMLRMVLLSMREEDYGEDNMLMRNLSSERSSGNSVTVDSGSQMSMRQSRSALLWSVLSPIINMPISDSKRQRVLVTACVLYSEVWHAISRDRRPLRKQYIEAILPPFVAVLRRWRPLLAGIHELATADGMNPLVVDDRALAADALPVEGALSMITPEWAAAFASPPAAMALAMIAAGAAGWEAPPPPTPSHLRRDSSMLERKTAKLQTFSSFQKPLEPPNNNAPPRPRDKAAAKAAALAAARDLERNAKIGSGRGLSAVAMATSAQRRNIGDMERLQRWNTSEAMGVAWMECLQPVDTKSVYGKDFNALSYKFIAVLVASFALARNMQRSEIDRRMQDDILAANRLCLGSRAWRKLIRYLAEIQCFFGPFGDGICSPERVFWKLDSMESFSRMRQCIRRNYSGTDHHGAAANYDDQTDTKSDNGSKGSPSNPPVLAAELDVKSNAEEHRRDEGRISGSHEHASRTSAGTSDPRTSNDLEMVRDSSVVAPGFVPSELDERILLELPTSMVRPLRVVKGTFQITTRRINFIVDNRESQNLADHSDESQSGDQEKDRSWPMSSLHQIYSRRYLLRRSALELFMVDRSNFFFDFGNTEGRRNAYRAIVQARPPHLNNIYLATQRPEQLLRRTQLMERWARWEISNFEYLMQLNTLAGRSYNDITQYPVFPWIISDNSSESLDLSNPSTFRDLSKPIGALNPERLKKFQERYSSFEDPVIPKFHYGSHYSSAGAVLYYLARVEPFTTLSIQLQGGKFDHADRMFSDIPGTWNGVLEDMSDVKELVPELFYLPEVLTNENSIDFGTTQLGDKLDAVKLPPWAKNPVDFVHKQRRALESEHVSAHLHEWIDLIFGYKQRGKEAIMANNVFFYITYEGTVDIDKITDPVQQRATQDQIAYFGQTPSQLLTVPHMKRMPLKDVLHMQTIFRNPKEIKPYAVQTPERCNLPASAIQASSDSVVIVDMNVPAARVAQHKWQPNTPDGQGTPFLFHHGKATTTSTSGSLMRMFKGPASSGTVDWQFPQAQAFASSGIRSSSVVAITSDGEIITGGHADNSIKLVSSDGAKTLETAFGHCAPVTCLALSPDNNFLVTGSRDSTVLLWRIHKAFTTRTSVSEPSTGSGAPSSTSNTNLANTLANKGKKCRLEGPIQVLRGHRREIICCCVSSDQGVVVSSSESSDVLLHSIRKGRLIRRLVGVKADSLCISSDGVIMAWSSSEGSITVFTINGVLIAKAKLPFFCSIGCMEISMDGQNALIGMNSCASSDYSSSNDTSKDGKEIERLEVPSPSICFLNLYTLQVFHVLKLGQGQDITALALNVDNTNLLVSTEDKQLIIFTDPALSLKVVDQMLKLGWE</sequence>
<gene>
    <name evidence="12" type="ORF">AARE701A_LOCUS11509</name>
</gene>
<dbReference type="Gene3D" id="1.10.1540.10">
    <property type="entry name" value="BEACH domain"/>
    <property type="match status" value="1"/>
</dbReference>
<dbReference type="PROSITE" id="PS51783">
    <property type="entry name" value="PH_BEACH"/>
    <property type="match status" value="1"/>
</dbReference>
<feature type="compositionally biased region" description="Polar residues" evidence="9">
    <location>
        <begin position="2991"/>
        <end position="3000"/>
    </location>
</feature>
<dbReference type="InterPro" id="IPR023362">
    <property type="entry name" value="PH-BEACH_dom"/>
</dbReference>
<dbReference type="PRINTS" id="PR00385">
    <property type="entry name" value="P450"/>
</dbReference>
<dbReference type="PROSITE" id="PS50197">
    <property type="entry name" value="BEACH"/>
    <property type="match status" value="1"/>
</dbReference>
<keyword evidence="6 7" id="KW-0408">Iron</keyword>
<feature type="region of interest" description="Disordered" evidence="9">
    <location>
        <begin position="2934"/>
        <end position="3004"/>
    </location>
</feature>
<dbReference type="Pfam" id="PF14844">
    <property type="entry name" value="PH_BEACH"/>
    <property type="match status" value="1"/>
</dbReference>
<dbReference type="InterPro" id="IPR036396">
    <property type="entry name" value="Cyt_P450_sf"/>
</dbReference>
<comment type="cofactor">
    <cofactor evidence="7">
        <name>heme</name>
        <dbReference type="ChEBI" id="CHEBI:30413"/>
    </cofactor>
</comment>
<feature type="compositionally biased region" description="Basic and acidic residues" evidence="9">
    <location>
        <begin position="996"/>
        <end position="1010"/>
    </location>
</feature>
<dbReference type="Pfam" id="PF20426">
    <property type="entry name" value="NBCH_WD40"/>
    <property type="match status" value="1"/>
</dbReference>
<feature type="compositionally biased region" description="Polar residues" evidence="9">
    <location>
        <begin position="1912"/>
        <end position="1936"/>
    </location>
</feature>
<dbReference type="InterPro" id="IPR046851">
    <property type="entry name" value="NBCH_WD40"/>
</dbReference>
<feature type="region of interest" description="Disordered" evidence="9">
    <location>
        <begin position="1048"/>
        <end position="1095"/>
    </location>
</feature>
<dbReference type="InterPro" id="IPR036322">
    <property type="entry name" value="WD40_repeat_dom_sf"/>
</dbReference>
<proteinExistence type="inferred from homology"/>
<dbReference type="PROSITE" id="PS00086">
    <property type="entry name" value="CYTOCHROME_P450"/>
    <property type="match status" value="1"/>
</dbReference>
<dbReference type="PROSITE" id="PS50294">
    <property type="entry name" value="WD_REPEATS_REGION"/>
    <property type="match status" value="1"/>
</dbReference>
<dbReference type="InterPro" id="IPR011993">
    <property type="entry name" value="PH-like_dom_sf"/>
</dbReference>
<keyword evidence="7" id="KW-0349">Heme</keyword>
<dbReference type="PANTHER" id="PTHR13743">
    <property type="entry name" value="BEIGE/BEACH-RELATED"/>
    <property type="match status" value="1"/>
</dbReference>
<dbReference type="SMART" id="SM00320">
    <property type="entry name" value="WD40"/>
    <property type="match status" value="4"/>
</dbReference>
<dbReference type="GO" id="GO:0004497">
    <property type="term" value="F:monooxygenase activity"/>
    <property type="evidence" value="ECO:0007669"/>
    <property type="project" value="InterPro"/>
</dbReference>
<dbReference type="SUPFAM" id="SSF50729">
    <property type="entry name" value="PH domain-like"/>
    <property type="match status" value="1"/>
</dbReference>
<reference evidence="12" key="1">
    <citation type="submission" date="2021-01" db="EMBL/GenBank/DDBJ databases">
        <authorList>
            <person name="Bezrukov I."/>
        </authorList>
    </citation>
    <scope>NUCLEOTIDE SEQUENCE</scope>
</reference>
<dbReference type="InterPro" id="IPR017972">
    <property type="entry name" value="Cyt_P450_CS"/>
</dbReference>
<name>A0A8S2AEA7_ARAAE</name>
<evidence type="ECO:0000256" key="1">
    <source>
        <dbReference type="ARBA" id="ARBA00010617"/>
    </source>
</evidence>
<comment type="similarity">
    <text evidence="1">Belongs to the cytochrome P450 family.</text>
</comment>
<dbReference type="SUPFAM" id="SSF50978">
    <property type="entry name" value="WD40 repeat-like"/>
    <property type="match status" value="1"/>
</dbReference>
<evidence type="ECO:0000256" key="3">
    <source>
        <dbReference type="ARBA" id="ARBA00022723"/>
    </source>
</evidence>
<evidence type="ECO:0000256" key="2">
    <source>
        <dbReference type="ARBA" id="ARBA00022574"/>
    </source>
</evidence>
<dbReference type="PROSITE" id="PS50082">
    <property type="entry name" value="WD_REPEATS_2"/>
    <property type="match status" value="1"/>
</dbReference>
<dbReference type="InterPro" id="IPR013320">
    <property type="entry name" value="ConA-like_dom_sf"/>
</dbReference>
<accession>A0A8S2AEA7</accession>
<evidence type="ECO:0000313" key="12">
    <source>
        <dbReference type="EMBL" id="CAE6051726.1"/>
    </source>
</evidence>
<dbReference type="Gene3D" id="1.10.630.10">
    <property type="entry name" value="Cytochrome P450"/>
    <property type="match status" value="3"/>
</dbReference>
<keyword evidence="5" id="KW-0560">Oxidoreductase</keyword>
<dbReference type="GO" id="GO:0016705">
    <property type="term" value="F:oxidoreductase activity, acting on paired donors, with incorporation or reduction of molecular oxygen"/>
    <property type="evidence" value="ECO:0007669"/>
    <property type="project" value="InterPro"/>
</dbReference>
<evidence type="ECO:0000259" key="11">
    <source>
        <dbReference type="PROSITE" id="PS51783"/>
    </source>
</evidence>
<dbReference type="FunFam" id="1.10.630.10:FF:000007">
    <property type="entry name" value="Cytochrome P450 76C4"/>
    <property type="match status" value="1"/>
</dbReference>
<protein>
    <recommendedName>
        <fullName evidence="14">Binding protein</fullName>
    </recommendedName>
</protein>
<organism evidence="12 13">
    <name type="scientific">Arabidopsis arenosa</name>
    <name type="common">Sand rock-cress</name>
    <name type="synonym">Cardaminopsis arenosa</name>
    <dbReference type="NCBI Taxonomy" id="38785"/>
    <lineage>
        <taxon>Eukaryota</taxon>
        <taxon>Viridiplantae</taxon>
        <taxon>Streptophyta</taxon>
        <taxon>Embryophyta</taxon>
        <taxon>Tracheophyta</taxon>
        <taxon>Spermatophyta</taxon>
        <taxon>Magnoliopsida</taxon>
        <taxon>eudicotyledons</taxon>
        <taxon>Gunneridae</taxon>
        <taxon>Pentapetalae</taxon>
        <taxon>rosids</taxon>
        <taxon>malvids</taxon>
        <taxon>Brassicales</taxon>
        <taxon>Brassicaceae</taxon>
        <taxon>Camelineae</taxon>
        <taxon>Arabidopsis</taxon>
    </lineage>
</organism>
<feature type="compositionally biased region" description="Polar residues" evidence="9">
    <location>
        <begin position="1012"/>
        <end position="1022"/>
    </location>
</feature>
<keyword evidence="13" id="KW-1185">Reference proteome</keyword>
<dbReference type="SUPFAM" id="SSF81837">
    <property type="entry name" value="BEACH domain"/>
    <property type="match status" value="1"/>
</dbReference>
<dbReference type="InterPro" id="IPR015943">
    <property type="entry name" value="WD40/YVTN_repeat-like_dom_sf"/>
</dbReference>
<feature type="compositionally biased region" description="Pro residues" evidence="9">
    <location>
        <begin position="2743"/>
        <end position="2752"/>
    </location>
</feature>
<evidence type="ECO:0000313" key="13">
    <source>
        <dbReference type="Proteomes" id="UP000682877"/>
    </source>
</evidence>
<dbReference type="Proteomes" id="UP000682877">
    <property type="component" value="Chromosome 4"/>
</dbReference>
<feature type="region of interest" description="Disordered" evidence="9">
    <location>
        <begin position="1904"/>
        <end position="1982"/>
    </location>
</feature>
<dbReference type="PANTHER" id="PTHR13743:SF157">
    <property type="entry name" value="BEACH DOMAIN-CONTAINING PROTEIN C2"/>
    <property type="match status" value="1"/>
</dbReference>
<evidence type="ECO:0000256" key="6">
    <source>
        <dbReference type="ARBA" id="ARBA00023004"/>
    </source>
</evidence>
<dbReference type="Pfam" id="PF02138">
    <property type="entry name" value="Beach"/>
    <property type="match status" value="1"/>
</dbReference>